<name>A0A6J7WQX8_9CAUD</name>
<accession>A0A6J7WQX8</accession>
<organism evidence="1">
    <name type="scientific">uncultured Caudovirales phage</name>
    <dbReference type="NCBI Taxonomy" id="2100421"/>
    <lineage>
        <taxon>Viruses</taxon>
        <taxon>Duplodnaviria</taxon>
        <taxon>Heunggongvirae</taxon>
        <taxon>Uroviricota</taxon>
        <taxon>Caudoviricetes</taxon>
        <taxon>Peduoviridae</taxon>
        <taxon>Maltschvirus</taxon>
        <taxon>Maltschvirus maltsch</taxon>
    </lineage>
</organism>
<protein>
    <submittedName>
        <fullName evidence="1">Uncharacterized protein</fullName>
    </submittedName>
</protein>
<dbReference type="EMBL" id="LR798279">
    <property type="protein sequence ID" value="CAB5220170.1"/>
    <property type="molecule type" value="Genomic_DNA"/>
</dbReference>
<proteinExistence type="predicted"/>
<sequence length="100" mass="11063">MNAIVKHRMPHTPGPWHTKWANNTVYLQAKGKKKDISVCRVMNQKTQNNLNILLAAPDMLAALEKISLARFSNLTGQQYTDNLNAAIDESVAVICNAKGC</sequence>
<reference evidence="1" key="1">
    <citation type="submission" date="2020-05" db="EMBL/GenBank/DDBJ databases">
        <authorList>
            <person name="Chiriac C."/>
            <person name="Salcher M."/>
            <person name="Ghai R."/>
            <person name="Kavagutti S V."/>
        </authorList>
    </citation>
    <scope>NUCLEOTIDE SEQUENCE</scope>
</reference>
<evidence type="ECO:0000313" key="1">
    <source>
        <dbReference type="EMBL" id="CAB5220170.1"/>
    </source>
</evidence>
<gene>
    <name evidence="1" type="ORF">UFOVP231_79</name>
</gene>